<dbReference type="SUPFAM" id="SSF53850">
    <property type="entry name" value="Periplasmic binding protein-like II"/>
    <property type="match status" value="1"/>
</dbReference>
<dbReference type="EMBL" id="JALGBI010000001">
    <property type="protein sequence ID" value="MCJ0763200.1"/>
    <property type="molecule type" value="Genomic_DNA"/>
</dbReference>
<evidence type="ECO:0000313" key="5">
    <source>
        <dbReference type="Proteomes" id="UP001139447"/>
    </source>
</evidence>
<dbReference type="GO" id="GO:0042884">
    <property type="term" value="P:microcin transport"/>
    <property type="evidence" value="ECO:0007669"/>
    <property type="project" value="TreeGrafter"/>
</dbReference>
<organism evidence="4 5">
    <name type="scientific">Variovorax terrae</name>
    <dbReference type="NCBI Taxonomy" id="2923278"/>
    <lineage>
        <taxon>Bacteria</taxon>
        <taxon>Pseudomonadati</taxon>
        <taxon>Pseudomonadota</taxon>
        <taxon>Betaproteobacteria</taxon>
        <taxon>Burkholderiales</taxon>
        <taxon>Comamonadaceae</taxon>
        <taxon>Variovorax</taxon>
    </lineage>
</organism>
<gene>
    <name evidence="4" type="ORF">MMF98_08265</name>
</gene>
<dbReference type="AlphaFoldDB" id="A0A9X1VUL0"/>
<dbReference type="PANTHER" id="PTHR30290:SF64">
    <property type="entry name" value="ABC TRANSPORTER PERIPLASMIC BINDING PROTEIN"/>
    <property type="match status" value="1"/>
</dbReference>
<dbReference type="RefSeq" id="WP_243305798.1">
    <property type="nucleotide sequence ID" value="NZ_JALGBI010000001.1"/>
</dbReference>
<feature type="signal peptide" evidence="2">
    <location>
        <begin position="1"/>
        <end position="25"/>
    </location>
</feature>
<dbReference type="GO" id="GO:0030288">
    <property type="term" value="C:outer membrane-bounded periplasmic space"/>
    <property type="evidence" value="ECO:0007669"/>
    <property type="project" value="TreeGrafter"/>
</dbReference>
<dbReference type="GO" id="GO:1904680">
    <property type="term" value="F:peptide transmembrane transporter activity"/>
    <property type="evidence" value="ECO:0007669"/>
    <property type="project" value="TreeGrafter"/>
</dbReference>
<dbReference type="Gene3D" id="3.40.190.10">
    <property type="entry name" value="Periplasmic binding protein-like II"/>
    <property type="match status" value="1"/>
</dbReference>
<protein>
    <submittedName>
        <fullName evidence="4">Extracellular solute-binding protein</fullName>
    </submittedName>
</protein>
<evidence type="ECO:0000256" key="2">
    <source>
        <dbReference type="SAM" id="SignalP"/>
    </source>
</evidence>
<sequence length="625" mass="69751">MRCLLAFLMCAAGAATSGAAWSAYAYEPYGELKYPAGFTHFSYVNPDAPKGGSMVLVPPWRVQTFDKFNPFTLKGTAAPGLAELMFESLLTGAADDATGGYGLLAEDVAVAPDRMSVTFRLNPAARFHNGDPVLAADVKYSFDTLISKQAAPQYRSIFEDVKAATVLGPREVRFDFAKLNLELPMVVGSMPVFSRQWGMSQGVRKPFDQIVTDTPIGSGPYRIDRSDFGRDITYRRDPNYWARQLNVRVGQFNFETITYRMYKDSTASREGLKAGEFDFFQESVSRDWARAYTGKVFERGEVVKREFPHQNVPDFQAYVFNLREPKFQDVRVRKAIALAMDFEWMNRQLFYNSYTRARGYFGGQTTPDGFGVQGLPGPDELALLEPLRAQLPPEVFGPAPEPPRTDTPEGLRGNLREAQALLKAAGWTYRDGALRNAKGEPFTMEFIDSQGPSILRLLAPYMKALEKLGIKLTYRPVDFALLLQRLQTFRFDFGSMRIPGSSSPSATALQEMFSSKAADTEGSSNQWGLKSPAVDALIAKVAQAQTRQQLRTAIRALDRVLLNGWYSVPMWYSGVFRVAYRPAKFELPPVVPPYYQPELWALSTWWGSKPNLAAVPAPNPTGAKP</sequence>
<proteinExistence type="predicted"/>
<accession>A0A9X1VUL0</accession>
<dbReference type="GO" id="GO:0015833">
    <property type="term" value="P:peptide transport"/>
    <property type="evidence" value="ECO:0007669"/>
    <property type="project" value="TreeGrafter"/>
</dbReference>
<dbReference type="InterPro" id="IPR000914">
    <property type="entry name" value="SBP_5_dom"/>
</dbReference>
<feature type="domain" description="Solute-binding protein family 5" evidence="3">
    <location>
        <begin position="102"/>
        <end position="517"/>
    </location>
</feature>
<dbReference type="GO" id="GO:0043190">
    <property type="term" value="C:ATP-binding cassette (ABC) transporter complex"/>
    <property type="evidence" value="ECO:0007669"/>
    <property type="project" value="InterPro"/>
</dbReference>
<dbReference type="InterPro" id="IPR030678">
    <property type="entry name" value="Peptide/Ni-bd"/>
</dbReference>
<dbReference type="PIRSF" id="PIRSF002741">
    <property type="entry name" value="MppA"/>
    <property type="match status" value="1"/>
</dbReference>
<keyword evidence="5" id="KW-1185">Reference proteome</keyword>
<reference evidence="4" key="1">
    <citation type="submission" date="2022-03" db="EMBL/GenBank/DDBJ databases">
        <authorList>
            <person name="Woo C.Y."/>
        </authorList>
    </citation>
    <scope>NUCLEOTIDE SEQUENCE</scope>
    <source>
        <strain evidence="4">CYS-02</strain>
    </source>
</reference>
<dbReference type="Gene3D" id="3.10.105.10">
    <property type="entry name" value="Dipeptide-binding Protein, Domain 3"/>
    <property type="match status" value="1"/>
</dbReference>
<dbReference type="Pfam" id="PF00496">
    <property type="entry name" value="SBP_bac_5"/>
    <property type="match status" value="1"/>
</dbReference>
<dbReference type="Proteomes" id="UP001139447">
    <property type="component" value="Unassembled WGS sequence"/>
</dbReference>
<feature type="chain" id="PRO_5040761465" evidence="2">
    <location>
        <begin position="26"/>
        <end position="625"/>
    </location>
</feature>
<name>A0A9X1VUL0_9BURK</name>
<keyword evidence="1 2" id="KW-0732">Signal</keyword>
<dbReference type="CDD" id="cd08497">
    <property type="entry name" value="MbnE-like"/>
    <property type="match status" value="1"/>
</dbReference>
<evidence type="ECO:0000259" key="3">
    <source>
        <dbReference type="Pfam" id="PF00496"/>
    </source>
</evidence>
<dbReference type="PANTHER" id="PTHR30290">
    <property type="entry name" value="PERIPLASMIC BINDING COMPONENT OF ABC TRANSPORTER"/>
    <property type="match status" value="1"/>
</dbReference>
<evidence type="ECO:0000256" key="1">
    <source>
        <dbReference type="ARBA" id="ARBA00022729"/>
    </source>
</evidence>
<comment type="caution">
    <text evidence="4">The sequence shown here is derived from an EMBL/GenBank/DDBJ whole genome shotgun (WGS) entry which is preliminary data.</text>
</comment>
<dbReference type="InterPro" id="IPR039424">
    <property type="entry name" value="SBP_5"/>
</dbReference>
<evidence type="ECO:0000313" key="4">
    <source>
        <dbReference type="EMBL" id="MCJ0763200.1"/>
    </source>
</evidence>